<dbReference type="EMBL" id="LR025745">
    <property type="protein sequence ID" value="VBB17477.1"/>
    <property type="molecule type" value="Genomic_DNA"/>
</dbReference>
<organism evidence="2 3">
    <name type="scientific">Burkholderia stabilis</name>
    <dbReference type="NCBI Taxonomy" id="95485"/>
    <lineage>
        <taxon>Bacteria</taxon>
        <taxon>Pseudomonadati</taxon>
        <taxon>Pseudomonadota</taxon>
        <taxon>Betaproteobacteria</taxon>
        <taxon>Burkholderiales</taxon>
        <taxon>Burkholderiaceae</taxon>
        <taxon>Burkholderia</taxon>
        <taxon>Burkholderia cepacia complex</taxon>
    </lineage>
</organism>
<name>A0AAJ5T915_9BURK</name>
<feature type="region of interest" description="Disordered" evidence="1">
    <location>
        <begin position="183"/>
        <end position="221"/>
    </location>
</feature>
<keyword evidence="3" id="KW-1185">Reference proteome</keyword>
<feature type="compositionally biased region" description="Low complexity" evidence="1">
    <location>
        <begin position="85"/>
        <end position="106"/>
    </location>
</feature>
<evidence type="ECO:0000256" key="1">
    <source>
        <dbReference type="SAM" id="MobiDB-lite"/>
    </source>
</evidence>
<dbReference type="GeneID" id="39468065"/>
<feature type="region of interest" description="Disordered" evidence="1">
    <location>
        <begin position="75"/>
        <end position="127"/>
    </location>
</feature>
<evidence type="ECO:0000313" key="2">
    <source>
        <dbReference type="EMBL" id="VBB17477.1"/>
    </source>
</evidence>
<dbReference type="Proteomes" id="UP000268684">
    <property type="component" value="Plasmid IV"/>
</dbReference>
<geneLocation type="plasmid" evidence="3">
    <name>iv</name>
</geneLocation>
<accession>A0AAJ5T915</accession>
<gene>
    <name evidence="2" type="ORF">BSTAB16_7696</name>
</gene>
<protein>
    <submittedName>
        <fullName evidence="2">Uncharacterized protein</fullName>
    </submittedName>
</protein>
<sequence>MTTLTLSQDLLGLATGTDHRSKMARFREMFDQVRVALDAGVRHLAIRDVLARHGLELSVTTLDVMISRVRRERAIPLPRDARQGAARPTSSGPAPTPPAASATPATVEMESTAPAQTGVVEPARSVPPPQTLEEMAVAHLKPKVSLPDDWRTGALTYEQRKTLTPVQRQERERAMQARFLANPLAGWKPGQPLPPLTPDPSAARDGEVGSATPDDSETGTA</sequence>
<dbReference type="AlphaFoldDB" id="A0AAJ5T915"/>
<keyword evidence="2" id="KW-0614">Plasmid</keyword>
<dbReference type="RefSeq" id="WP_122174098.1">
    <property type="nucleotide sequence ID" value="NZ_LR025745.1"/>
</dbReference>
<reference evidence="2 3" key="1">
    <citation type="submission" date="2017-11" db="EMBL/GenBank/DDBJ databases">
        <authorList>
            <person name="Seth-Smith MB H."/>
        </authorList>
    </citation>
    <scope>NUCLEOTIDE SEQUENCE [LARGE SCALE GENOMIC DNA]</scope>
    <source>
        <strain evidence="2">E</strain>
        <plasmid evidence="3">iv</plasmid>
    </source>
</reference>
<proteinExistence type="predicted"/>
<evidence type="ECO:0000313" key="3">
    <source>
        <dbReference type="Proteomes" id="UP000268684"/>
    </source>
</evidence>